<dbReference type="GeneID" id="95335720"/>
<evidence type="ECO:0000313" key="4">
    <source>
        <dbReference type="Proteomes" id="UP000000239"/>
    </source>
</evidence>
<feature type="domain" description="Response regulatory" evidence="2">
    <location>
        <begin position="14"/>
        <end position="126"/>
    </location>
</feature>
<dbReference type="STRING" id="290398.Csal_3031"/>
<dbReference type="GO" id="GO:0000160">
    <property type="term" value="P:phosphorelay signal transduction system"/>
    <property type="evidence" value="ECO:0007669"/>
    <property type="project" value="InterPro"/>
</dbReference>
<dbReference type="InterPro" id="IPR051015">
    <property type="entry name" value="EvgA-like"/>
</dbReference>
<dbReference type="eggNOG" id="COG2197">
    <property type="taxonomic scope" value="Bacteria"/>
</dbReference>
<evidence type="ECO:0000259" key="2">
    <source>
        <dbReference type="PROSITE" id="PS50110"/>
    </source>
</evidence>
<dbReference type="Gene3D" id="3.40.50.2300">
    <property type="match status" value="1"/>
</dbReference>
<dbReference type="OrthoDB" id="9796655at2"/>
<dbReference type="InterPro" id="IPR011006">
    <property type="entry name" value="CheY-like_superfamily"/>
</dbReference>
<dbReference type="HOGENOM" id="CLU_1150265_0_0_6"/>
<feature type="modified residue" description="4-aspartylphosphate" evidence="1">
    <location>
        <position position="65"/>
    </location>
</feature>
<organism evidence="3 4">
    <name type="scientific">Chromohalobacter israelensis (strain ATCC BAA-138 / DSM 3043 / CIP 106854 / NCIMB 13768 / 1H11)</name>
    <name type="common">Chromohalobacter salexigens</name>
    <dbReference type="NCBI Taxonomy" id="290398"/>
    <lineage>
        <taxon>Bacteria</taxon>
        <taxon>Pseudomonadati</taxon>
        <taxon>Pseudomonadota</taxon>
        <taxon>Gammaproteobacteria</taxon>
        <taxon>Oceanospirillales</taxon>
        <taxon>Halomonadaceae</taxon>
        <taxon>Chromohalobacter</taxon>
    </lineage>
</organism>
<dbReference type="PANTHER" id="PTHR45566:SF2">
    <property type="entry name" value="NARL SUBFAMILY"/>
    <property type="match status" value="1"/>
</dbReference>
<name>Q1QT33_CHRI1</name>
<sequence>METLDETELRRSLRVLIADDRLLVRKGMQMFLCEHPRVDMVCEVASVRDIRGAMRATPVDIILFDYELLVRQEERIDVLCGQTPAVVLSVPEHLGAIEQVIAMGASGFLLVKATSEDLEDAMMLAVAGGTFLCPSLFRNMLANGWGEAAMPGRATFGYDDLTSDAHDSEKLLSEGKSLKHVAKLLNVSLGDAETAIKRLARLYGRNYREALQEAVSLGVLTTEAHRTTHHRRERLGKDEQE</sequence>
<dbReference type="Proteomes" id="UP000000239">
    <property type="component" value="Chromosome"/>
</dbReference>
<dbReference type="KEGG" id="csa:Csal_3031"/>
<keyword evidence="4" id="KW-1185">Reference proteome</keyword>
<accession>Q1QT33</accession>
<dbReference type="InterPro" id="IPR001789">
    <property type="entry name" value="Sig_transdc_resp-reg_receiver"/>
</dbReference>
<evidence type="ECO:0000313" key="3">
    <source>
        <dbReference type="EMBL" id="ABE60375.1"/>
    </source>
</evidence>
<dbReference type="PANTHER" id="PTHR45566">
    <property type="entry name" value="HTH-TYPE TRANSCRIPTIONAL REGULATOR YHJB-RELATED"/>
    <property type="match status" value="1"/>
</dbReference>
<dbReference type="RefSeq" id="WP_011508321.1">
    <property type="nucleotide sequence ID" value="NC_007963.1"/>
</dbReference>
<dbReference type="SUPFAM" id="SSF52172">
    <property type="entry name" value="CheY-like"/>
    <property type="match status" value="1"/>
</dbReference>
<dbReference type="AlphaFoldDB" id="Q1QT33"/>
<dbReference type="PROSITE" id="PS50110">
    <property type="entry name" value="RESPONSE_REGULATORY"/>
    <property type="match status" value="1"/>
</dbReference>
<protein>
    <submittedName>
        <fullName evidence="3">Response regulator receiver domain protein (CheY-like)</fullName>
    </submittedName>
</protein>
<reference evidence="3 4" key="1">
    <citation type="journal article" date="2011" name="Stand. Genomic Sci.">
        <title>Complete genome sequence of the halophilic and highly halotolerant Chromohalobacter salexigens type strain (1H11(T)).</title>
        <authorList>
            <person name="Copeland A."/>
            <person name="O'Connor K."/>
            <person name="Lucas S."/>
            <person name="Lapidus A."/>
            <person name="Berry K.W."/>
            <person name="Detter J.C."/>
            <person name="Del Rio T.G."/>
            <person name="Hammon N."/>
            <person name="Dalin E."/>
            <person name="Tice H."/>
            <person name="Pitluck S."/>
            <person name="Bruce D."/>
            <person name="Goodwin L."/>
            <person name="Han C."/>
            <person name="Tapia R."/>
            <person name="Saunders E."/>
            <person name="Schmutz J."/>
            <person name="Brettin T."/>
            <person name="Larimer F."/>
            <person name="Land M."/>
            <person name="Hauser L."/>
            <person name="Vargas C."/>
            <person name="Nieto J.J."/>
            <person name="Kyrpides N.C."/>
            <person name="Ivanova N."/>
            <person name="Goker M."/>
            <person name="Klenk H.P."/>
            <person name="Csonka L.N."/>
            <person name="Woyke T."/>
        </authorList>
    </citation>
    <scope>NUCLEOTIDE SEQUENCE [LARGE SCALE GENOMIC DNA]</scope>
    <source>
        <strain evidence="4">ATCC BAA-138 / DSM 3043 / CIP 106854 / NCIMB 13768 / 1H11</strain>
    </source>
</reference>
<dbReference type="EMBL" id="CP000285">
    <property type="protein sequence ID" value="ABE60375.1"/>
    <property type="molecule type" value="Genomic_DNA"/>
</dbReference>
<gene>
    <name evidence="3" type="ordered locus">Csal_3031</name>
</gene>
<proteinExistence type="predicted"/>
<evidence type="ECO:0000256" key="1">
    <source>
        <dbReference type="PROSITE-ProRule" id="PRU00169"/>
    </source>
</evidence>
<keyword evidence="1" id="KW-0597">Phosphoprotein</keyword>